<dbReference type="Pfam" id="PF00486">
    <property type="entry name" value="Trans_reg_C"/>
    <property type="match status" value="1"/>
</dbReference>
<dbReference type="RefSeq" id="WP_074732491.1">
    <property type="nucleotide sequence ID" value="NZ_FNYK01000049.1"/>
</dbReference>
<accession>A0A1H6VKC3</accession>
<dbReference type="Gene3D" id="1.10.10.10">
    <property type="entry name" value="Winged helix-like DNA-binding domain superfamily/Winged helix DNA-binding domain"/>
    <property type="match status" value="1"/>
</dbReference>
<dbReference type="InterPro" id="IPR011006">
    <property type="entry name" value="CheY-like_superfamily"/>
</dbReference>
<dbReference type="AlphaFoldDB" id="A0A1H6VKC3"/>
<protein>
    <submittedName>
        <fullName evidence="10">DNA-binding response regulator, OmpR family, contains REC and winged-helix (WHTH) domain</fullName>
    </submittedName>
</protein>
<feature type="modified residue" description="4-aspartylphosphate" evidence="6">
    <location>
        <position position="51"/>
    </location>
</feature>
<dbReference type="InterPro" id="IPR036388">
    <property type="entry name" value="WH-like_DNA-bd_sf"/>
</dbReference>
<sequence length="222" mass="24716">MRILLAEDEHDLKRALVAVLMHSGYDVDAVENGAEAVKFASMNAYDCMVLDIMMPVMNGMDALSKIREAGDRTPVIFLTAKAEVEDRINGLDAGADDYLTKPFAIGELIARIKSLTRRLETYTPKVLEAGNVIMDIDEQEIKCENAVRLGGKEAKLMEYFMLNKGKMLSTENIFNHVWKDDEDASIDLVYVYVSYLNSKLSAIGASIVIEGEEGANYHLVQK</sequence>
<dbReference type="SMART" id="SM00448">
    <property type="entry name" value="REC"/>
    <property type="match status" value="1"/>
</dbReference>
<evidence type="ECO:0000259" key="9">
    <source>
        <dbReference type="PROSITE" id="PS51755"/>
    </source>
</evidence>
<gene>
    <name evidence="10" type="ORF">SAMN04487834_104913</name>
</gene>
<dbReference type="eggNOG" id="COG0745">
    <property type="taxonomic scope" value="Bacteria"/>
</dbReference>
<evidence type="ECO:0000256" key="4">
    <source>
        <dbReference type="ARBA" id="ARBA00023125"/>
    </source>
</evidence>
<dbReference type="GO" id="GO:0000156">
    <property type="term" value="F:phosphorelay response regulator activity"/>
    <property type="evidence" value="ECO:0007669"/>
    <property type="project" value="TreeGrafter"/>
</dbReference>
<dbReference type="SUPFAM" id="SSF52172">
    <property type="entry name" value="CheY-like"/>
    <property type="match status" value="1"/>
</dbReference>
<keyword evidence="4 7" id="KW-0238">DNA-binding</keyword>
<dbReference type="PANTHER" id="PTHR48111:SF22">
    <property type="entry name" value="REGULATOR OF RPOS"/>
    <property type="match status" value="1"/>
</dbReference>
<dbReference type="PROSITE" id="PS51755">
    <property type="entry name" value="OMPR_PHOB"/>
    <property type="match status" value="1"/>
</dbReference>
<feature type="domain" description="OmpR/PhoB-type" evidence="9">
    <location>
        <begin position="124"/>
        <end position="221"/>
    </location>
</feature>
<keyword evidence="3" id="KW-0805">Transcription regulation</keyword>
<dbReference type="SUPFAM" id="SSF46894">
    <property type="entry name" value="C-terminal effector domain of the bipartite response regulators"/>
    <property type="match status" value="1"/>
</dbReference>
<dbReference type="Gene3D" id="6.10.250.690">
    <property type="match status" value="1"/>
</dbReference>
<dbReference type="GO" id="GO:0000976">
    <property type="term" value="F:transcription cis-regulatory region binding"/>
    <property type="evidence" value="ECO:0007669"/>
    <property type="project" value="TreeGrafter"/>
</dbReference>
<evidence type="ECO:0000256" key="5">
    <source>
        <dbReference type="ARBA" id="ARBA00023163"/>
    </source>
</evidence>
<keyword evidence="5" id="KW-0804">Transcription</keyword>
<dbReference type="CDD" id="cd00383">
    <property type="entry name" value="trans_reg_C"/>
    <property type="match status" value="1"/>
</dbReference>
<keyword evidence="2" id="KW-0902">Two-component regulatory system</keyword>
<dbReference type="InterPro" id="IPR039420">
    <property type="entry name" value="WalR-like"/>
</dbReference>
<dbReference type="GO" id="GO:0032993">
    <property type="term" value="C:protein-DNA complex"/>
    <property type="evidence" value="ECO:0007669"/>
    <property type="project" value="TreeGrafter"/>
</dbReference>
<name>A0A1H6VKC3_9FIRM</name>
<organism evidence="10 11">
    <name type="scientific">Sharpea azabuensis</name>
    <dbReference type="NCBI Taxonomy" id="322505"/>
    <lineage>
        <taxon>Bacteria</taxon>
        <taxon>Bacillati</taxon>
        <taxon>Bacillota</taxon>
        <taxon>Erysipelotrichia</taxon>
        <taxon>Erysipelotrichales</taxon>
        <taxon>Coprobacillaceae</taxon>
        <taxon>Sharpea</taxon>
    </lineage>
</organism>
<dbReference type="Pfam" id="PF00072">
    <property type="entry name" value="Response_reg"/>
    <property type="match status" value="1"/>
</dbReference>
<keyword evidence="11" id="KW-1185">Reference proteome</keyword>
<evidence type="ECO:0000256" key="1">
    <source>
        <dbReference type="ARBA" id="ARBA00022553"/>
    </source>
</evidence>
<keyword evidence="1 6" id="KW-0597">Phosphoprotein</keyword>
<dbReference type="InterPro" id="IPR016032">
    <property type="entry name" value="Sig_transdc_resp-reg_C-effctor"/>
</dbReference>
<dbReference type="InterPro" id="IPR001789">
    <property type="entry name" value="Sig_transdc_resp-reg_receiver"/>
</dbReference>
<evidence type="ECO:0000313" key="11">
    <source>
        <dbReference type="Proteomes" id="UP000183028"/>
    </source>
</evidence>
<dbReference type="Proteomes" id="UP000183028">
    <property type="component" value="Unassembled WGS sequence"/>
</dbReference>
<dbReference type="GO" id="GO:0005829">
    <property type="term" value="C:cytosol"/>
    <property type="evidence" value="ECO:0007669"/>
    <property type="project" value="TreeGrafter"/>
</dbReference>
<dbReference type="SMART" id="SM00862">
    <property type="entry name" value="Trans_reg_C"/>
    <property type="match status" value="1"/>
</dbReference>
<evidence type="ECO:0000256" key="7">
    <source>
        <dbReference type="PROSITE-ProRule" id="PRU01091"/>
    </source>
</evidence>
<proteinExistence type="predicted"/>
<evidence type="ECO:0000313" key="10">
    <source>
        <dbReference type="EMBL" id="SEJ05051.1"/>
    </source>
</evidence>
<dbReference type="EMBL" id="FNYK01000049">
    <property type="protein sequence ID" value="SEJ05051.1"/>
    <property type="molecule type" value="Genomic_DNA"/>
</dbReference>
<dbReference type="Gene3D" id="3.40.50.2300">
    <property type="match status" value="1"/>
</dbReference>
<reference evidence="11" key="1">
    <citation type="submission" date="2016-10" db="EMBL/GenBank/DDBJ databases">
        <authorList>
            <person name="Varghese N."/>
        </authorList>
    </citation>
    <scope>NUCLEOTIDE SEQUENCE [LARGE SCALE GENOMIC DNA]</scope>
    <source>
        <strain evidence="11">DSM 20406</strain>
    </source>
</reference>
<dbReference type="OrthoDB" id="9790442at2"/>
<evidence type="ECO:0000256" key="3">
    <source>
        <dbReference type="ARBA" id="ARBA00023015"/>
    </source>
</evidence>
<feature type="DNA-binding region" description="OmpR/PhoB-type" evidence="7">
    <location>
        <begin position="124"/>
        <end position="221"/>
    </location>
</feature>
<dbReference type="PANTHER" id="PTHR48111">
    <property type="entry name" value="REGULATOR OF RPOS"/>
    <property type="match status" value="1"/>
</dbReference>
<feature type="domain" description="Response regulatory" evidence="8">
    <location>
        <begin position="2"/>
        <end position="116"/>
    </location>
</feature>
<dbReference type="GO" id="GO:0006355">
    <property type="term" value="P:regulation of DNA-templated transcription"/>
    <property type="evidence" value="ECO:0007669"/>
    <property type="project" value="InterPro"/>
</dbReference>
<dbReference type="InterPro" id="IPR001867">
    <property type="entry name" value="OmpR/PhoB-type_DNA-bd"/>
</dbReference>
<evidence type="ECO:0000259" key="8">
    <source>
        <dbReference type="PROSITE" id="PS50110"/>
    </source>
</evidence>
<dbReference type="PROSITE" id="PS50110">
    <property type="entry name" value="RESPONSE_REGULATORY"/>
    <property type="match status" value="1"/>
</dbReference>
<evidence type="ECO:0000256" key="6">
    <source>
        <dbReference type="PROSITE-ProRule" id="PRU00169"/>
    </source>
</evidence>
<evidence type="ECO:0000256" key="2">
    <source>
        <dbReference type="ARBA" id="ARBA00023012"/>
    </source>
</evidence>
<dbReference type="STRING" id="322505.SAMN04487836_13315"/>